<comment type="caution">
    <text evidence="1">The sequence shown here is derived from an EMBL/GenBank/DDBJ whole genome shotgun (WGS) entry which is preliminary data.</text>
</comment>
<dbReference type="OrthoDB" id="595022at2"/>
<proteinExistence type="predicted"/>
<reference evidence="1 2" key="1">
    <citation type="journal article" date="2012" name="Int. J. Syst. Evol. Microbiol.">
        <title>Flammeovirga pacifica sp. nov., isolated from deep-sea sediment.</title>
        <authorList>
            <person name="Xu H."/>
            <person name="Fu Y."/>
            <person name="Yang N."/>
            <person name="Ding Z."/>
            <person name="Lai Q."/>
            <person name="Zeng R."/>
        </authorList>
    </citation>
    <scope>NUCLEOTIDE SEQUENCE [LARGE SCALE GENOMIC DNA]</scope>
    <source>
        <strain evidence="2">DSM 24597 / LMG 26175 / WPAGA1</strain>
    </source>
</reference>
<name>A0A1S1YVU2_FLAPC</name>
<protein>
    <recommendedName>
        <fullName evidence="3">Preprotein translocase subunit SecB</fullName>
    </recommendedName>
</protein>
<evidence type="ECO:0000313" key="1">
    <source>
        <dbReference type="EMBL" id="OHX65137.1"/>
    </source>
</evidence>
<dbReference type="Proteomes" id="UP000179797">
    <property type="component" value="Unassembled WGS sequence"/>
</dbReference>
<sequence length="144" mass="16780">MENRNIPFRFAKIETDEFATIEGNFDESNETLGVENGYDFGFNADDKAVAFTYKLTLLQEQQPFLILKVTGFFEIEPKAWENQIEQKEQYIFPVNLLQHLLTLVVGTTRGIMHTKVSEQPYRDFVLPTVNVTEMINEDFVFDKE</sequence>
<gene>
    <name evidence="1" type="ORF">NH26_01590</name>
</gene>
<dbReference type="EMBL" id="JRYR02000001">
    <property type="protein sequence ID" value="OHX65137.1"/>
    <property type="molecule type" value="Genomic_DNA"/>
</dbReference>
<accession>A0A1S1YVU2</accession>
<dbReference type="STRING" id="915059.NH26_01590"/>
<dbReference type="RefSeq" id="WP_044226876.1">
    <property type="nucleotide sequence ID" value="NZ_JRYR02000001.1"/>
</dbReference>
<evidence type="ECO:0008006" key="3">
    <source>
        <dbReference type="Google" id="ProtNLM"/>
    </source>
</evidence>
<organism evidence="1 2">
    <name type="scientific">Flammeovirga pacifica</name>
    <dbReference type="NCBI Taxonomy" id="915059"/>
    <lineage>
        <taxon>Bacteria</taxon>
        <taxon>Pseudomonadati</taxon>
        <taxon>Bacteroidota</taxon>
        <taxon>Cytophagia</taxon>
        <taxon>Cytophagales</taxon>
        <taxon>Flammeovirgaceae</taxon>
        <taxon>Flammeovirga</taxon>
    </lineage>
</organism>
<evidence type="ECO:0000313" key="2">
    <source>
        <dbReference type="Proteomes" id="UP000179797"/>
    </source>
</evidence>
<dbReference type="AlphaFoldDB" id="A0A1S1YVU2"/>
<keyword evidence="2" id="KW-1185">Reference proteome</keyword>